<dbReference type="SUPFAM" id="SSF55031">
    <property type="entry name" value="Bacterial exopeptidase dimerisation domain"/>
    <property type="match status" value="1"/>
</dbReference>
<dbReference type="AlphaFoldDB" id="A0A1I0IRU8"/>
<dbReference type="Pfam" id="PF07687">
    <property type="entry name" value="M20_dimer"/>
    <property type="match status" value="1"/>
</dbReference>
<keyword evidence="3" id="KW-0378">Hydrolase</keyword>
<dbReference type="InterPro" id="IPR011650">
    <property type="entry name" value="Peptidase_M20_dimer"/>
</dbReference>
<dbReference type="Proteomes" id="UP000198508">
    <property type="component" value="Unassembled WGS sequence"/>
</dbReference>
<dbReference type="GO" id="GO:0046872">
    <property type="term" value="F:metal ion binding"/>
    <property type="evidence" value="ECO:0007669"/>
    <property type="project" value="UniProtKB-KW"/>
</dbReference>
<dbReference type="InterPro" id="IPR002933">
    <property type="entry name" value="Peptidase_M20"/>
</dbReference>
<dbReference type="PIRSF" id="PIRSF005962">
    <property type="entry name" value="Pept_M20D_amidohydro"/>
    <property type="match status" value="1"/>
</dbReference>
<feature type="binding site" evidence="1">
    <location>
        <position position="102"/>
    </location>
    <ligand>
        <name>Mn(2+)</name>
        <dbReference type="ChEBI" id="CHEBI:29035"/>
        <label>2</label>
    </ligand>
</feature>
<dbReference type="InterPro" id="IPR036264">
    <property type="entry name" value="Bact_exopeptidase_dim_dom"/>
</dbReference>
<dbReference type="Pfam" id="PF01546">
    <property type="entry name" value="Peptidase_M20"/>
    <property type="match status" value="1"/>
</dbReference>
<feature type="binding site" evidence="1">
    <location>
        <position position="136"/>
    </location>
    <ligand>
        <name>Mn(2+)</name>
        <dbReference type="ChEBI" id="CHEBI:29035"/>
        <label>2</label>
    </ligand>
</feature>
<keyword evidence="1" id="KW-0464">Manganese</keyword>
<dbReference type="PANTHER" id="PTHR11014:SF63">
    <property type="entry name" value="METALLOPEPTIDASE, PUTATIVE (AFU_ORTHOLOGUE AFUA_6G09600)-RELATED"/>
    <property type="match status" value="1"/>
</dbReference>
<dbReference type="NCBIfam" id="TIGR01891">
    <property type="entry name" value="amidohydrolases"/>
    <property type="match status" value="1"/>
</dbReference>
<comment type="cofactor">
    <cofactor evidence="1">
        <name>Mn(2+)</name>
        <dbReference type="ChEBI" id="CHEBI:29035"/>
    </cofactor>
    <text evidence="1">The Mn(2+) ion enhances activity.</text>
</comment>
<gene>
    <name evidence="3" type="ORF">SAMN05216313_12351</name>
</gene>
<dbReference type="STRING" id="460384.SAMN05216313_12351"/>
<reference evidence="4" key="1">
    <citation type="submission" date="2016-10" db="EMBL/GenBank/DDBJ databases">
        <authorList>
            <person name="Varghese N."/>
            <person name="Submissions S."/>
        </authorList>
    </citation>
    <scope>NUCLEOTIDE SEQUENCE [LARGE SCALE GENOMIC DNA]</scope>
    <source>
        <strain evidence="4">NLAE-zl-G277</strain>
    </source>
</reference>
<dbReference type="GeneID" id="93279290"/>
<organism evidence="3 4">
    <name type="scientific">Enterocloster lavalensis</name>
    <dbReference type="NCBI Taxonomy" id="460384"/>
    <lineage>
        <taxon>Bacteria</taxon>
        <taxon>Bacillati</taxon>
        <taxon>Bacillota</taxon>
        <taxon>Clostridia</taxon>
        <taxon>Lachnospirales</taxon>
        <taxon>Lachnospiraceae</taxon>
        <taxon>Enterocloster</taxon>
    </lineage>
</organism>
<dbReference type="RefSeq" id="WP_092367600.1">
    <property type="nucleotide sequence ID" value="NZ_CAKXUV010000024.1"/>
</dbReference>
<keyword evidence="1" id="KW-0479">Metal-binding</keyword>
<accession>A0A1I0IRU8</accession>
<feature type="binding site" evidence="1">
    <location>
        <position position="100"/>
    </location>
    <ligand>
        <name>Mn(2+)</name>
        <dbReference type="ChEBI" id="CHEBI:29035"/>
        <label>2</label>
    </ligand>
</feature>
<feature type="domain" description="Peptidase M20 dimerisation" evidence="2">
    <location>
        <begin position="181"/>
        <end position="281"/>
    </location>
</feature>
<dbReference type="Gene3D" id="3.40.630.10">
    <property type="entry name" value="Zn peptidases"/>
    <property type="match status" value="1"/>
</dbReference>
<dbReference type="SUPFAM" id="SSF53187">
    <property type="entry name" value="Zn-dependent exopeptidases"/>
    <property type="match status" value="1"/>
</dbReference>
<protein>
    <submittedName>
        <fullName evidence="3">Amidohydrolase</fullName>
    </submittedName>
</protein>
<feature type="binding site" evidence="1">
    <location>
        <position position="161"/>
    </location>
    <ligand>
        <name>Mn(2+)</name>
        <dbReference type="ChEBI" id="CHEBI:29035"/>
        <label>2</label>
    </ligand>
</feature>
<dbReference type="PANTHER" id="PTHR11014">
    <property type="entry name" value="PEPTIDASE M20 FAMILY MEMBER"/>
    <property type="match status" value="1"/>
</dbReference>
<name>A0A1I0IRU8_9FIRM</name>
<dbReference type="Gene3D" id="3.30.70.360">
    <property type="match status" value="1"/>
</dbReference>
<sequence>MTVKQLIEKNHDYILEMRREFHRHPELSCQEERTSRRICEELEKMGIFHTVVGNRNVVGIINPGAPGKRIAIRGDIDALPITEETGLPFASENPGVMHACGHDGHAAILLGIGKSLQEIAGQLNGSVFLCFQIAEEIGKGADEIVEYLKANGGVDEVISTHLMSWLPLGSVTIPDGPVASGFCLFNIKVQGVGGHGSRPHLAVNPLMPAAEILLKIAAIPANRHNTFDTCVVSPCAINGGNKSNIIPETATIIGSIRSFKYGDAQKIMGVMKEIAEHTARSYGATAEVTAPKGFAAPAINNDEVAARGRALAREMGLEVITPEYPNIGSDNYADFLEAFPGFYCFIGSMKDGENITNNHHHPKFDIDESSLDASAEFMAEYAVRFLK</sequence>
<dbReference type="InterPro" id="IPR017439">
    <property type="entry name" value="Amidohydrolase"/>
</dbReference>
<proteinExistence type="predicted"/>
<evidence type="ECO:0000313" key="4">
    <source>
        <dbReference type="Proteomes" id="UP000198508"/>
    </source>
</evidence>
<evidence type="ECO:0000313" key="3">
    <source>
        <dbReference type="EMBL" id="SET99912.1"/>
    </source>
</evidence>
<evidence type="ECO:0000256" key="1">
    <source>
        <dbReference type="PIRSR" id="PIRSR005962-1"/>
    </source>
</evidence>
<dbReference type="EMBL" id="FOIM01000023">
    <property type="protein sequence ID" value="SET99912.1"/>
    <property type="molecule type" value="Genomic_DNA"/>
</dbReference>
<dbReference type="GO" id="GO:0016787">
    <property type="term" value="F:hydrolase activity"/>
    <property type="evidence" value="ECO:0007669"/>
    <property type="project" value="UniProtKB-KW"/>
</dbReference>
<evidence type="ECO:0000259" key="2">
    <source>
        <dbReference type="Pfam" id="PF07687"/>
    </source>
</evidence>
<keyword evidence="4" id="KW-1185">Reference proteome</keyword>
<feature type="binding site" evidence="1">
    <location>
        <position position="360"/>
    </location>
    <ligand>
        <name>Mn(2+)</name>
        <dbReference type="ChEBI" id="CHEBI:29035"/>
        <label>2</label>
    </ligand>
</feature>